<keyword evidence="4" id="KW-1185">Reference proteome</keyword>
<reference evidence="3" key="2">
    <citation type="submission" date="2020-09" db="EMBL/GenBank/DDBJ databases">
        <authorList>
            <person name="Sun Q."/>
            <person name="Zhou Y."/>
        </authorList>
    </citation>
    <scope>NUCLEOTIDE SEQUENCE</scope>
    <source>
        <strain evidence="3">CGMCC 4.7138</strain>
    </source>
</reference>
<evidence type="ECO:0000256" key="1">
    <source>
        <dbReference type="SAM" id="MobiDB-lite"/>
    </source>
</evidence>
<name>A0A8H9GUK8_9ACTN</name>
<keyword evidence="2" id="KW-0472">Membrane</keyword>
<reference evidence="3" key="1">
    <citation type="journal article" date="2014" name="Int. J. Syst. Evol. Microbiol.">
        <title>Complete genome sequence of Corynebacterium casei LMG S-19264T (=DSM 44701T), isolated from a smear-ripened cheese.</title>
        <authorList>
            <consortium name="US DOE Joint Genome Institute (JGI-PGF)"/>
            <person name="Walter F."/>
            <person name="Albersmeier A."/>
            <person name="Kalinowski J."/>
            <person name="Ruckert C."/>
        </authorList>
    </citation>
    <scope>NUCLEOTIDE SEQUENCE</scope>
    <source>
        <strain evidence="3">CGMCC 4.7138</strain>
    </source>
</reference>
<keyword evidence="2" id="KW-1133">Transmembrane helix</keyword>
<protein>
    <submittedName>
        <fullName evidence="3">Uncharacterized protein</fullName>
    </submittedName>
</protein>
<evidence type="ECO:0000313" key="4">
    <source>
        <dbReference type="Proteomes" id="UP000653480"/>
    </source>
</evidence>
<evidence type="ECO:0000256" key="2">
    <source>
        <dbReference type="SAM" id="Phobius"/>
    </source>
</evidence>
<feature type="region of interest" description="Disordered" evidence="1">
    <location>
        <begin position="1"/>
        <end position="34"/>
    </location>
</feature>
<keyword evidence="2" id="KW-0812">Transmembrane</keyword>
<evidence type="ECO:0000313" key="3">
    <source>
        <dbReference type="EMBL" id="GGN99660.1"/>
    </source>
</evidence>
<dbReference type="AlphaFoldDB" id="A0A8H9GUK8"/>
<feature type="compositionally biased region" description="Basic and acidic residues" evidence="1">
    <location>
        <begin position="9"/>
        <end position="26"/>
    </location>
</feature>
<dbReference type="EMBL" id="BMMN01000001">
    <property type="protein sequence ID" value="GGN99660.1"/>
    <property type="molecule type" value="Genomic_DNA"/>
</dbReference>
<gene>
    <name evidence="3" type="ORF">GCM10011574_05560</name>
</gene>
<proteinExistence type="predicted"/>
<feature type="transmembrane region" description="Helical" evidence="2">
    <location>
        <begin position="40"/>
        <end position="60"/>
    </location>
</feature>
<accession>A0A8H9GUK8</accession>
<sequence length="79" mass="8495">MVGVSVGDTEDHGKDEESCHQEREAQRSVLPNGRGVTGSFLRLATTLCTVMTIILGSFTAKKNTILKPTSFRGLRGCAI</sequence>
<organism evidence="3 4">
    <name type="scientific">Microbispora bryophytorum</name>
    <dbReference type="NCBI Taxonomy" id="1460882"/>
    <lineage>
        <taxon>Bacteria</taxon>
        <taxon>Bacillati</taxon>
        <taxon>Actinomycetota</taxon>
        <taxon>Actinomycetes</taxon>
        <taxon>Streptosporangiales</taxon>
        <taxon>Streptosporangiaceae</taxon>
        <taxon>Microbispora</taxon>
    </lineage>
</organism>
<comment type="caution">
    <text evidence="3">The sequence shown here is derived from an EMBL/GenBank/DDBJ whole genome shotgun (WGS) entry which is preliminary data.</text>
</comment>
<dbReference type="Proteomes" id="UP000653480">
    <property type="component" value="Unassembled WGS sequence"/>
</dbReference>